<evidence type="ECO:0000313" key="3">
    <source>
        <dbReference type="Proteomes" id="UP001611383"/>
    </source>
</evidence>
<name>A0ABY9WLC9_9BACT</name>
<dbReference type="InterPro" id="IPR039564">
    <property type="entry name" value="Peptidase_C39-like"/>
</dbReference>
<feature type="domain" description="Peptidase C39-like" evidence="1">
    <location>
        <begin position="94"/>
        <end position="244"/>
    </location>
</feature>
<gene>
    <name evidence="2" type="ORF">F0U60_10170</name>
</gene>
<keyword evidence="3" id="KW-1185">Reference proteome</keyword>
<dbReference type="SUPFAM" id="SSF54001">
    <property type="entry name" value="Cysteine proteinases"/>
    <property type="match status" value="1"/>
</dbReference>
<evidence type="ECO:0000259" key="1">
    <source>
        <dbReference type="Pfam" id="PF13529"/>
    </source>
</evidence>
<protein>
    <recommendedName>
        <fullName evidence="1">Peptidase C39-like domain-containing protein</fullName>
    </recommendedName>
</protein>
<dbReference type="InterPro" id="IPR038765">
    <property type="entry name" value="Papain-like_cys_pep_sf"/>
</dbReference>
<reference evidence="2 3" key="1">
    <citation type="submission" date="2019-08" db="EMBL/GenBank/DDBJ databases">
        <title>Archangium and Cystobacter genomes.</title>
        <authorList>
            <person name="Chen I.-C.K."/>
            <person name="Wielgoss S."/>
        </authorList>
    </citation>
    <scope>NUCLEOTIDE SEQUENCE [LARGE SCALE GENOMIC DNA]</scope>
    <source>
        <strain evidence="2 3">Cbm 6</strain>
    </source>
</reference>
<proteinExistence type="predicted"/>
<evidence type="ECO:0000313" key="2">
    <source>
        <dbReference type="EMBL" id="WNG44433.1"/>
    </source>
</evidence>
<organism evidence="2 3">
    <name type="scientific">Archangium minus</name>
    <dbReference type="NCBI Taxonomy" id="83450"/>
    <lineage>
        <taxon>Bacteria</taxon>
        <taxon>Pseudomonadati</taxon>
        <taxon>Myxococcota</taxon>
        <taxon>Myxococcia</taxon>
        <taxon>Myxococcales</taxon>
        <taxon>Cystobacterineae</taxon>
        <taxon>Archangiaceae</taxon>
        <taxon>Archangium</taxon>
    </lineage>
</organism>
<dbReference type="RefSeq" id="WP_395817223.1">
    <property type="nucleotide sequence ID" value="NZ_CP043494.1"/>
</dbReference>
<dbReference type="Proteomes" id="UP001611383">
    <property type="component" value="Chromosome"/>
</dbReference>
<dbReference type="EMBL" id="CP043494">
    <property type="protein sequence ID" value="WNG44433.1"/>
    <property type="molecule type" value="Genomic_DNA"/>
</dbReference>
<dbReference type="Pfam" id="PF13529">
    <property type="entry name" value="Peptidase_C39_2"/>
    <property type="match status" value="1"/>
</dbReference>
<accession>A0ABY9WLC9</accession>
<sequence>MLASTAVAEESLSELPFRGDSTGPDPERSALACYASGQLARLVHRGRAAASVRGGFDGLWNRSRSARRDLACRAAGLAYEAGTTLESWAASGVYVNQMDGDPNSRNSNCGFASAHMALGALGLPIPTPTGTEGTGIYKEVMELRLLGGGGTSDDNFGLANQVIDALNAAGASAARVENTWGADKAAGVEIMKQAFLDRSSDEAFVVAGNPSLGWDDKTNYNDAHFVAVVGYNPEKDVFIVMDPYVNFDPPGPIEVKPEDLANYMKDGNANASEIIQVKRPE</sequence>